<evidence type="ECO:0000313" key="1">
    <source>
        <dbReference type="EMBL" id="KAF2826601.1"/>
    </source>
</evidence>
<protein>
    <submittedName>
        <fullName evidence="1">Uncharacterized protein</fullName>
    </submittedName>
</protein>
<evidence type="ECO:0000313" key="2">
    <source>
        <dbReference type="Proteomes" id="UP000799424"/>
    </source>
</evidence>
<proteinExistence type="predicted"/>
<reference evidence="1" key="1">
    <citation type="journal article" date="2020" name="Stud. Mycol.">
        <title>101 Dothideomycetes genomes: a test case for predicting lifestyles and emergence of pathogens.</title>
        <authorList>
            <person name="Haridas S."/>
            <person name="Albert R."/>
            <person name="Binder M."/>
            <person name="Bloem J."/>
            <person name="Labutti K."/>
            <person name="Salamov A."/>
            <person name="Andreopoulos B."/>
            <person name="Baker S."/>
            <person name="Barry K."/>
            <person name="Bills G."/>
            <person name="Bluhm B."/>
            <person name="Cannon C."/>
            <person name="Castanera R."/>
            <person name="Culley D."/>
            <person name="Daum C."/>
            <person name="Ezra D."/>
            <person name="Gonzalez J."/>
            <person name="Henrissat B."/>
            <person name="Kuo A."/>
            <person name="Liang C."/>
            <person name="Lipzen A."/>
            <person name="Lutzoni F."/>
            <person name="Magnuson J."/>
            <person name="Mondo S."/>
            <person name="Nolan M."/>
            <person name="Ohm R."/>
            <person name="Pangilinan J."/>
            <person name="Park H.-J."/>
            <person name="Ramirez L."/>
            <person name="Alfaro M."/>
            <person name="Sun H."/>
            <person name="Tritt A."/>
            <person name="Yoshinaga Y."/>
            <person name="Zwiers L.-H."/>
            <person name="Turgeon B."/>
            <person name="Goodwin S."/>
            <person name="Spatafora J."/>
            <person name="Crous P."/>
            <person name="Grigoriev I."/>
        </authorList>
    </citation>
    <scope>NUCLEOTIDE SEQUENCE</scope>
    <source>
        <strain evidence="1">CBS 113818</strain>
    </source>
</reference>
<keyword evidence="2" id="KW-1185">Reference proteome</keyword>
<dbReference type="PROSITE" id="PS00213">
    <property type="entry name" value="LIPOCALIN"/>
    <property type="match status" value="1"/>
</dbReference>
<accession>A0A6A7A016</accession>
<sequence>MPTRRDMIEPARKSQVLCVSAVIRQNWRRRGMHVRPGACNMLRAGCKEVREIDEAFAGRWRSVCLGGDVRLS</sequence>
<dbReference type="AlphaFoldDB" id="A0A6A7A016"/>
<organism evidence="1 2">
    <name type="scientific">Ophiobolus disseminans</name>
    <dbReference type="NCBI Taxonomy" id="1469910"/>
    <lineage>
        <taxon>Eukaryota</taxon>
        <taxon>Fungi</taxon>
        <taxon>Dikarya</taxon>
        <taxon>Ascomycota</taxon>
        <taxon>Pezizomycotina</taxon>
        <taxon>Dothideomycetes</taxon>
        <taxon>Pleosporomycetidae</taxon>
        <taxon>Pleosporales</taxon>
        <taxon>Pleosporineae</taxon>
        <taxon>Phaeosphaeriaceae</taxon>
        <taxon>Ophiobolus</taxon>
    </lineage>
</organism>
<name>A0A6A7A016_9PLEO</name>
<dbReference type="Proteomes" id="UP000799424">
    <property type="component" value="Unassembled WGS sequence"/>
</dbReference>
<gene>
    <name evidence="1" type="ORF">CC86DRAFT_369823</name>
</gene>
<dbReference type="EMBL" id="MU006225">
    <property type="protein sequence ID" value="KAF2826601.1"/>
    <property type="molecule type" value="Genomic_DNA"/>
</dbReference>
<dbReference type="InterPro" id="IPR022272">
    <property type="entry name" value="Lipocalin_CS"/>
</dbReference>